<keyword evidence="4" id="KW-0067">ATP-binding</keyword>
<dbReference type="PANTHER" id="PTHR35526">
    <property type="entry name" value="ANTI-SIGMA-F FACTOR RSBW-RELATED"/>
    <property type="match status" value="1"/>
</dbReference>
<comment type="caution">
    <text evidence="4">The sequence shown here is derived from an EMBL/GenBank/DDBJ whole genome shotgun (WGS) entry which is preliminary data.</text>
</comment>
<dbReference type="PANTHER" id="PTHR35526:SF3">
    <property type="entry name" value="ANTI-SIGMA-F FACTOR RSBW"/>
    <property type="match status" value="1"/>
</dbReference>
<dbReference type="RefSeq" id="WP_311625828.1">
    <property type="nucleotide sequence ID" value="NZ_JAVRFE010000034.1"/>
</dbReference>
<dbReference type="SUPFAM" id="SSF55874">
    <property type="entry name" value="ATPase domain of HSP90 chaperone/DNA topoisomerase II/histidine kinase"/>
    <property type="match status" value="1"/>
</dbReference>
<feature type="domain" description="Histidine kinase/HSP90-like ATPase" evidence="3">
    <location>
        <begin position="16"/>
        <end position="127"/>
    </location>
</feature>
<evidence type="ECO:0000313" key="5">
    <source>
        <dbReference type="Proteomes" id="UP001180551"/>
    </source>
</evidence>
<evidence type="ECO:0000256" key="2">
    <source>
        <dbReference type="SAM" id="MobiDB-lite"/>
    </source>
</evidence>
<dbReference type="InterPro" id="IPR050267">
    <property type="entry name" value="Anti-sigma-factor_SerPK"/>
</dbReference>
<sequence length="216" mass="22662">MNATHRMSSTEWVHPFTARPAGVAELRRLTRFYLELWGLPGVGDAALLCVSELATNVINHVGEGAAAVLSVMVRDAHLRISVRDAESGRFPRLLGAAPTSETGRGLGLVAAMADRWGVTAAADGKTTWCEISASCTAQVRGTDGLQSSGAAVPVPSSQGMPGRATQGPPLHFVAQEAAAVGLIAEVLRWLQAQGRDPDTVLDYAQMRFEGECGVAG</sequence>
<dbReference type="Gene3D" id="3.30.565.10">
    <property type="entry name" value="Histidine kinase-like ATPase, C-terminal domain"/>
    <property type="match status" value="1"/>
</dbReference>
<keyword evidence="4" id="KW-0547">Nucleotide-binding</keyword>
<dbReference type="CDD" id="cd16936">
    <property type="entry name" value="HATPase_RsbW-like"/>
    <property type="match status" value="1"/>
</dbReference>
<feature type="compositionally biased region" description="Polar residues" evidence="2">
    <location>
        <begin position="146"/>
        <end position="159"/>
    </location>
</feature>
<dbReference type="Proteomes" id="UP001180551">
    <property type="component" value="Unassembled WGS sequence"/>
</dbReference>
<protein>
    <submittedName>
        <fullName evidence="4">ATP-binding protein</fullName>
    </submittedName>
</protein>
<dbReference type="Pfam" id="PF13581">
    <property type="entry name" value="HATPase_c_2"/>
    <property type="match status" value="1"/>
</dbReference>
<dbReference type="InterPro" id="IPR003594">
    <property type="entry name" value="HATPase_dom"/>
</dbReference>
<dbReference type="GO" id="GO:0005524">
    <property type="term" value="F:ATP binding"/>
    <property type="evidence" value="ECO:0007669"/>
    <property type="project" value="UniProtKB-KW"/>
</dbReference>
<evidence type="ECO:0000259" key="3">
    <source>
        <dbReference type="Pfam" id="PF13581"/>
    </source>
</evidence>
<reference evidence="4" key="1">
    <citation type="submission" date="2024-05" db="EMBL/GenBank/DDBJ databases">
        <title>30 novel species of actinomycetes from the DSMZ collection.</title>
        <authorList>
            <person name="Nouioui I."/>
        </authorList>
    </citation>
    <scope>NUCLEOTIDE SEQUENCE</scope>
    <source>
        <strain evidence="4">DSM 41527</strain>
    </source>
</reference>
<feature type="region of interest" description="Disordered" evidence="2">
    <location>
        <begin position="146"/>
        <end position="168"/>
    </location>
</feature>
<organism evidence="4 5">
    <name type="scientific">Streptomyces mooreae</name>
    <dbReference type="NCBI Taxonomy" id="3075523"/>
    <lineage>
        <taxon>Bacteria</taxon>
        <taxon>Bacillati</taxon>
        <taxon>Actinomycetota</taxon>
        <taxon>Actinomycetes</taxon>
        <taxon>Kitasatosporales</taxon>
        <taxon>Streptomycetaceae</taxon>
        <taxon>Streptomyces</taxon>
    </lineage>
</organism>
<gene>
    <name evidence="4" type="ORF">RM550_24045</name>
</gene>
<keyword evidence="1" id="KW-0723">Serine/threonine-protein kinase</keyword>
<accession>A0ABU2TCU0</accession>
<evidence type="ECO:0000313" key="4">
    <source>
        <dbReference type="EMBL" id="MDT0458758.1"/>
    </source>
</evidence>
<keyword evidence="1" id="KW-0418">Kinase</keyword>
<name>A0ABU2TCU0_9ACTN</name>
<evidence type="ECO:0000256" key="1">
    <source>
        <dbReference type="ARBA" id="ARBA00022527"/>
    </source>
</evidence>
<keyword evidence="1" id="KW-0808">Transferase</keyword>
<dbReference type="InterPro" id="IPR036890">
    <property type="entry name" value="HATPase_C_sf"/>
</dbReference>
<proteinExistence type="predicted"/>
<dbReference type="EMBL" id="JAVRFE010000034">
    <property type="protein sequence ID" value="MDT0458758.1"/>
    <property type="molecule type" value="Genomic_DNA"/>
</dbReference>
<keyword evidence="5" id="KW-1185">Reference proteome</keyword>